<dbReference type="Pfam" id="PF02737">
    <property type="entry name" value="3HCDH_N"/>
    <property type="match status" value="1"/>
</dbReference>
<dbReference type="PANTHER" id="PTHR48075">
    <property type="entry name" value="3-HYDROXYACYL-COA DEHYDROGENASE FAMILY PROTEIN"/>
    <property type="match status" value="1"/>
</dbReference>
<dbReference type="InterPro" id="IPR036291">
    <property type="entry name" value="NAD(P)-bd_dom_sf"/>
</dbReference>
<comment type="caution">
    <text evidence="3">The sequence shown here is derived from an EMBL/GenBank/DDBJ whole genome shotgun (WGS) entry which is preliminary data.</text>
</comment>
<dbReference type="GO" id="GO:0003857">
    <property type="term" value="F:(3S)-3-hydroxyacyl-CoA dehydrogenase (NAD+) activity"/>
    <property type="evidence" value="ECO:0007669"/>
    <property type="project" value="UniProtKB-EC"/>
</dbReference>
<keyword evidence="1" id="KW-0472">Membrane</keyword>
<name>A0ABW7D667_9PSED</name>
<dbReference type="RefSeq" id="WP_394502434.1">
    <property type="nucleotide sequence ID" value="NZ_JBIEIL010000001.1"/>
</dbReference>
<proteinExistence type="predicted"/>
<sequence length="215" mass="23357">MTDQVNYRFEDGLALSALNRAPYKINKVAVIGAGTLGGGIAMCFADVGIAVALRDVDRRTLNRGLQRIHENYQHNVQRGQLSAAQVQPRMELLFTTFDYADLSDADLIIEAACEKLESKLQVFRALDQVCKAGAIFATHSSSLDIEALANTVSRPQALIGLRFCGPATDMRQVEIVPCQATVADAVTAVVEIVRRIGKRPVLCGNAAESNFIEVH</sequence>
<feature type="transmembrane region" description="Helical" evidence="1">
    <location>
        <begin position="28"/>
        <end position="53"/>
    </location>
</feature>
<accession>A0ABW7D667</accession>
<dbReference type="Gene3D" id="3.40.50.720">
    <property type="entry name" value="NAD(P)-binding Rossmann-like Domain"/>
    <property type="match status" value="1"/>
</dbReference>
<organism evidence="3 4">
    <name type="scientific">Pseudomonas retamae</name>
    <dbReference type="NCBI Taxonomy" id="702110"/>
    <lineage>
        <taxon>Bacteria</taxon>
        <taxon>Pseudomonadati</taxon>
        <taxon>Pseudomonadota</taxon>
        <taxon>Gammaproteobacteria</taxon>
        <taxon>Pseudomonadales</taxon>
        <taxon>Pseudomonadaceae</taxon>
        <taxon>Pseudomonas</taxon>
    </lineage>
</organism>
<keyword evidence="4" id="KW-1185">Reference proteome</keyword>
<gene>
    <name evidence="3" type="ORF">ACGSLL_01420</name>
</gene>
<feature type="domain" description="3-hydroxyacyl-CoA dehydrogenase NAD binding" evidence="2">
    <location>
        <begin position="27"/>
        <end position="204"/>
    </location>
</feature>
<evidence type="ECO:0000313" key="4">
    <source>
        <dbReference type="Proteomes" id="UP001605918"/>
    </source>
</evidence>
<evidence type="ECO:0000313" key="3">
    <source>
        <dbReference type="EMBL" id="MFG6202997.1"/>
    </source>
</evidence>
<evidence type="ECO:0000256" key="1">
    <source>
        <dbReference type="SAM" id="Phobius"/>
    </source>
</evidence>
<keyword evidence="1" id="KW-1133">Transmembrane helix</keyword>
<keyword evidence="3" id="KW-0560">Oxidoreductase</keyword>
<dbReference type="Proteomes" id="UP001605918">
    <property type="component" value="Unassembled WGS sequence"/>
</dbReference>
<dbReference type="SUPFAM" id="SSF51735">
    <property type="entry name" value="NAD(P)-binding Rossmann-fold domains"/>
    <property type="match status" value="1"/>
</dbReference>
<evidence type="ECO:0000259" key="2">
    <source>
        <dbReference type="Pfam" id="PF02737"/>
    </source>
</evidence>
<dbReference type="InterPro" id="IPR006176">
    <property type="entry name" value="3-OHacyl-CoA_DH_NAD-bd"/>
</dbReference>
<dbReference type="PANTHER" id="PTHR48075:SF5">
    <property type="entry name" value="3-HYDROXYBUTYRYL-COA DEHYDROGENASE"/>
    <property type="match status" value="1"/>
</dbReference>
<protein>
    <submittedName>
        <fullName evidence="3">3-hydroxyacyl-CoA dehydrogenase family protein</fullName>
        <ecNumber evidence="3">1.1.1.35</ecNumber>
    </submittedName>
</protein>
<keyword evidence="1" id="KW-0812">Transmembrane</keyword>
<dbReference type="EMBL" id="JBIEIL010000001">
    <property type="protein sequence ID" value="MFG6202997.1"/>
    <property type="molecule type" value="Genomic_DNA"/>
</dbReference>
<reference evidence="3 4" key="1">
    <citation type="submission" date="2024-10" db="EMBL/GenBank/DDBJ databases">
        <title>Whole genome of Pseudomonas sp Strain RB5.</title>
        <authorList>
            <person name="Selami N."/>
        </authorList>
    </citation>
    <scope>NUCLEOTIDE SEQUENCE [LARGE SCALE GENOMIC DNA]</scope>
    <source>
        <strain evidence="3 4">RB5</strain>
    </source>
</reference>
<dbReference type="EC" id="1.1.1.35" evidence="3"/>